<keyword evidence="2" id="KW-0418">Kinase</keyword>
<evidence type="ECO:0000313" key="2">
    <source>
        <dbReference type="EMBL" id="EFK95628.1"/>
    </source>
</evidence>
<dbReference type="Pfam" id="PF08447">
    <property type="entry name" value="PAS_3"/>
    <property type="match status" value="1"/>
</dbReference>
<proteinExistence type="predicted"/>
<reference evidence="2" key="2">
    <citation type="journal article" date="2011" name="Microb. Ecol.">
        <title>Taxonomic and Functional Metagenomic Profiling of the Microbial Community in the Anoxic Sediment of a Sub-saline Shallow Lake (Laguna de Carrizo, Central Spain).</title>
        <authorList>
            <person name="Ferrer M."/>
            <person name="Guazzaroni M.E."/>
            <person name="Richter M."/>
            <person name="Garcia-Salamanca A."/>
            <person name="Yarza P."/>
            <person name="Suarez-Suarez A."/>
            <person name="Solano J."/>
            <person name="Alcaide M."/>
            <person name="van Dillewijn P."/>
            <person name="Molina-Henares M.A."/>
            <person name="Lopez-Cortes N."/>
            <person name="Al-Ramahi Y."/>
            <person name="Guerrero C."/>
            <person name="Acosta A."/>
            <person name="de Eugenio L.I."/>
            <person name="Martinez V."/>
            <person name="Marques S."/>
            <person name="Rojo F."/>
            <person name="Santero E."/>
            <person name="Genilloud O."/>
            <person name="Perez-Perez J."/>
            <person name="Rossello-Mora R."/>
            <person name="Ramos J.L."/>
        </authorList>
    </citation>
    <scope>NUCLEOTIDE SEQUENCE</scope>
</reference>
<dbReference type="AlphaFoldDB" id="D9PLD7"/>
<dbReference type="SMART" id="SM00086">
    <property type="entry name" value="PAC"/>
    <property type="match status" value="1"/>
</dbReference>
<dbReference type="EMBL" id="ADZX01000715">
    <property type="protein sequence ID" value="EFK95628.1"/>
    <property type="molecule type" value="Genomic_DNA"/>
</dbReference>
<feature type="domain" description="PAS" evidence="1">
    <location>
        <begin position="23"/>
        <end position="58"/>
    </location>
</feature>
<dbReference type="CDD" id="cd00130">
    <property type="entry name" value="PAS"/>
    <property type="match status" value="1"/>
</dbReference>
<gene>
    <name evidence="2" type="ORF">LDC_2360</name>
</gene>
<comment type="caution">
    <text evidence="2">The sequence shown here is derived from an EMBL/GenBank/DDBJ whole genome shotgun (WGS) entry which is preliminary data.</text>
</comment>
<dbReference type="NCBIfam" id="TIGR00229">
    <property type="entry name" value="sensory_box"/>
    <property type="match status" value="1"/>
</dbReference>
<keyword evidence="2" id="KW-0808">Transferase</keyword>
<sequence length="140" mass="16326">MIKATPVDEEYIFEDGLIVSSTDLKGIVTYANRKFCEMSGYKKEELIGANHNIIRHPDMPRAAFDNLWSKIRNGQEWEGVVKNLRQDGKYYWVHTFITPIRENGRIMGYSAARRPANQKEIESAQSLYHNLSQQEEKKIY</sequence>
<organism evidence="2">
    <name type="scientific">sediment metagenome</name>
    <dbReference type="NCBI Taxonomy" id="749907"/>
    <lineage>
        <taxon>unclassified sequences</taxon>
        <taxon>metagenomes</taxon>
        <taxon>ecological metagenomes</taxon>
    </lineage>
</organism>
<evidence type="ECO:0000259" key="1">
    <source>
        <dbReference type="PROSITE" id="PS50112"/>
    </source>
</evidence>
<protein>
    <submittedName>
        <fullName evidence="2">Signal transduction sensor histidine kinase</fullName>
    </submittedName>
</protein>
<dbReference type="InterPro" id="IPR001610">
    <property type="entry name" value="PAC"/>
</dbReference>
<dbReference type="GO" id="GO:0016301">
    <property type="term" value="F:kinase activity"/>
    <property type="evidence" value="ECO:0007669"/>
    <property type="project" value="UniProtKB-KW"/>
</dbReference>
<reference evidence="2" key="1">
    <citation type="submission" date="2010-07" db="EMBL/GenBank/DDBJ databases">
        <authorList>
            <consortium name="CONSOLIDER consortium CSD2007-00005"/>
            <person name="Guazzaroni M.-E."/>
            <person name="Richter M."/>
            <person name="Garcia-Salamanca A."/>
            <person name="Yarza P."/>
            <person name="Ferrer M."/>
        </authorList>
    </citation>
    <scope>NUCLEOTIDE SEQUENCE</scope>
</reference>
<dbReference type="SUPFAM" id="SSF55785">
    <property type="entry name" value="PYP-like sensor domain (PAS domain)"/>
    <property type="match status" value="1"/>
</dbReference>
<dbReference type="PROSITE" id="PS50112">
    <property type="entry name" value="PAS"/>
    <property type="match status" value="1"/>
</dbReference>
<accession>D9PLD7</accession>
<dbReference type="InterPro" id="IPR035965">
    <property type="entry name" value="PAS-like_dom_sf"/>
</dbReference>
<dbReference type="Gene3D" id="3.30.450.20">
    <property type="entry name" value="PAS domain"/>
    <property type="match status" value="1"/>
</dbReference>
<dbReference type="InterPro" id="IPR013655">
    <property type="entry name" value="PAS_fold_3"/>
</dbReference>
<name>D9PLD7_9ZZZZ</name>
<dbReference type="InterPro" id="IPR000014">
    <property type="entry name" value="PAS"/>
</dbReference>